<reference evidence="1 2" key="1">
    <citation type="submission" date="2020-07" db="EMBL/GenBank/DDBJ databases">
        <title>Sequencing the genomes of 1000 actinobacteria strains.</title>
        <authorList>
            <person name="Klenk H.-P."/>
        </authorList>
    </citation>
    <scope>NUCLEOTIDE SEQUENCE [LARGE SCALE GENOMIC DNA]</scope>
    <source>
        <strain evidence="1 2">DSM 44442</strain>
    </source>
</reference>
<name>A0A7Z0ESB1_9ACTN</name>
<gene>
    <name evidence="1" type="ORF">HNR10_004269</name>
</gene>
<dbReference type="AlphaFoldDB" id="A0A7Z0ESB1"/>
<protein>
    <submittedName>
        <fullName evidence="1">Uncharacterized protein</fullName>
    </submittedName>
</protein>
<keyword evidence="2" id="KW-1185">Reference proteome</keyword>
<dbReference type="Proteomes" id="UP000572051">
    <property type="component" value="Unassembled WGS sequence"/>
</dbReference>
<sequence length="178" mass="18444">MRPHPAPQSSRHGTGMLAVLAVIAVLGGAAFLGATLTVAQRAVRLAAEGGARSGPTGSAAPMSAAELVEVLREDHPIGSRLDTTAEFCAEPGESDEPDPFLCTSAMDTDVVRIVAFESVGVAAEAGRAMREARSGGDAHDAQDTREACHFVLVWLTHHGLEQGEREDMAADARSAVGC</sequence>
<dbReference type="RefSeq" id="WP_179826256.1">
    <property type="nucleotide sequence ID" value="NZ_JACCFS010000001.1"/>
</dbReference>
<organism evidence="1 2">
    <name type="scientific">Nocardiopsis aegyptia</name>
    <dbReference type="NCBI Taxonomy" id="220378"/>
    <lineage>
        <taxon>Bacteria</taxon>
        <taxon>Bacillati</taxon>
        <taxon>Actinomycetota</taxon>
        <taxon>Actinomycetes</taxon>
        <taxon>Streptosporangiales</taxon>
        <taxon>Nocardiopsidaceae</taxon>
        <taxon>Nocardiopsis</taxon>
    </lineage>
</organism>
<dbReference type="EMBL" id="JACCFS010000001">
    <property type="protein sequence ID" value="NYJ36388.1"/>
    <property type="molecule type" value="Genomic_DNA"/>
</dbReference>
<accession>A0A7Z0ESB1</accession>
<evidence type="ECO:0000313" key="1">
    <source>
        <dbReference type="EMBL" id="NYJ36388.1"/>
    </source>
</evidence>
<evidence type="ECO:0000313" key="2">
    <source>
        <dbReference type="Proteomes" id="UP000572051"/>
    </source>
</evidence>
<comment type="caution">
    <text evidence="1">The sequence shown here is derived from an EMBL/GenBank/DDBJ whole genome shotgun (WGS) entry which is preliminary data.</text>
</comment>
<proteinExistence type="predicted"/>